<dbReference type="FunFam" id="3.10.660.10:FF:000001">
    <property type="entry name" value="Diphthamide biosynthesis 3"/>
    <property type="match status" value="1"/>
</dbReference>
<dbReference type="EMBL" id="SWFS01000011">
    <property type="protein sequence ID" value="KAA8917794.1"/>
    <property type="molecule type" value="Genomic_DNA"/>
</dbReference>
<gene>
    <name evidence="9" type="ORF">TRICI_000102</name>
</gene>
<dbReference type="Proteomes" id="UP000761534">
    <property type="component" value="Unassembled WGS sequence"/>
</dbReference>
<evidence type="ECO:0000256" key="3">
    <source>
        <dbReference type="ARBA" id="ARBA00023004"/>
    </source>
</evidence>
<feature type="domain" description="DPH-type MB" evidence="8">
    <location>
        <begin position="3"/>
        <end position="60"/>
    </location>
</feature>
<comment type="similarity">
    <text evidence="4">Belongs to the DPH3 family.</text>
</comment>
<name>A0A642VEI2_9ASCO</name>
<comment type="pathway">
    <text evidence="1">Protein modification; peptidyl-diphthamide biosynthesis.</text>
</comment>
<dbReference type="PANTHER" id="PTHR21454:SF31">
    <property type="entry name" value="DIPHTHAMIDE BIOSYNTHESIS PROTEIN 3"/>
    <property type="match status" value="1"/>
</dbReference>
<protein>
    <recommendedName>
        <fullName evidence="6">Diphthamide biosynthesis protein 3</fullName>
    </recommendedName>
</protein>
<dbReference type="AlphaFoldDB" id="A0A642VEI2"/>
<proteinExistence type="inferred from homology"/>
<dbReference type="GO" id="GO:0046872">
    <property type="term" value="F:metal ion binding"/>
    <property type="evidence" value="ECO:0007669"/>
    <property type="project" value="UniProtKB-KW"/>
</dbReference>
<dbReference type="InterPro" id="IPR007872">
    <property type="entry name" value="DPH_MB_dom"/>
</dbReference>
<evidence type="ECO:0000256" key="4">
    <source>
        <dbReference type="ARBA" id="ARBA00024032"/>
    </source>
</evidence>
<dbReference type="VEuPathDB" id="FungiDB:TRICI_000102"/>
<dbReference type="SUPFAM" id="SSF144217">
    <property type="entry name" value="CSL zinc finger"/>
    <property type="match status" value="1"/>
</dbReference>
<dbReference type="PANTHER" id="PTHR21454">
    <property type="entry name" value="DPH3 HOMOLOG-RELATED"/>
    <property type="match status" value="1"/>
</dbReference>
<comment type="caution">
    <text evidence="9">The sequence shown here is derived from an EMBL/GenBank/DDBJ whole genome shotgun (WGS) entry which is preliminary data.</text>
</comment>
<reference evidence="9" key="1">
    <citation type="journal article" date="2019" name="G3 (Bethesda)">
        <title>Genome Assemblies of Two Rare Opportunistic Yeast Pathogens: Diutina rugosa (syn. Candida rugosa) and Trichomonascus ciferrii (syn. Candida ciferrii).</title>
        <authorList>
            <person name="Mixao V."/>
            <person name="Saus E."/>
            <person name="Hansen A.P."/>
            <person name="Lass-Florl C."/>
            <person name="Gabaldon T."/>
        </authorList>
    </citation>
    <scope>NUCLEOTIDE SEQUENCE</scope>
    <source>
        <strain evidence="9">CBS 4856</strain>
    </source>
</reference>
<keyword evidence="3" id="KW-0408">Iron</keyword>
<evidence type="ECO:0000256" key="2">
    <source>
        <dbReference type="ARBA" id="ARBA00022723"/>
    </source>
</evidence>
<dbReference type="Pfam" id="PF05207">
    <property type="entry name" value="Zn_ribbon_CSL"/>
    <property type="match status" value="1"/>
</dbReference>
<accession>A0A642VEI2</accession>
<keyword evidence="2" id="KW-0479">Metal-binding</keyword>
<evidence type="ECO:0000256" key="5">
    <source>
        <dbReference type="ARBA" id="ARBA00036267"/>
    </source>
</evidence>
<organism evidence="9 10">
    <name type="scientific">Trichomonascus ciferrii</name>
    <dbReference type="NCBI Taxonomy" id="44093"/>
    <lineage>
        <taxon>Eukaryota</taxon>
        <taxon>Fungi</taxon>
        <taxon>Dikarya</taxon>
        <taxon>Ascomycota</taxon>
        <taxon>Saccharomycotina</taxon>
        <taxon>Dipodascomycetes</taxon>
        <taxon>Dipodascales</taxon>
        <taxon>Trichomonascaceae</taxon>
        <taxon>Trichomonascus</taxon>
        <taxon>Trichomonascus ciferrii complex</taxon>
    </lineage>
</organism>
<comment type="catalytic activity">
    <reaction evidence="7">
        <text>2 [3Fe-4S](0)-[protein] + 2 Fe(2+)-[Dph3] + NADH = 2 [4Fe-4S](1+)-[protein] + 2 [Dph3] + NAD(+) + H(+)</text>
        <dbReference type="Rhea" id="RHEA:71239"/>
        <dbReference type="Rhea" id="RHEA-COMP:17997"/>
        <dbReference type="Rhea" id="RHEA-COMP:17998"/>
        <dbReference type="Rhea" id="RHEA-COMP:18001"/>
        <dbReference type="Rhea" id="RHEA-COMP:18002"/>
        <dbReference type="ChEBI" id="CHEBI:15378"/>
        <dbReference type="ChEBI" id="CHEBI:29033"/>
        <dbReference type="ChEBI" id="CHEBI:33723"/>
        <dbReference type="ChEBI" id="CHEBI:47402"/>
        <dbReference type="ChEBI" id="CHEBI:57540"/>
        <dbReference type="ChEBI" id="CHEBI:57945"/>
        <dbReference type="ChEBI" id="CHEBI:83228"/>
    </reaction>
</comment>
<dbReference type="PROSITE" id="PS51074">
    <property type="entry name" value="DPH_MB"/>
    <property type="match status" value="1"/>
</dbReference>
<dbReference type="InterPro" id="IPR044248">
    <property type="entry name" value="DPH3/4-like"/>
</dbReference>
<dbReference type="Gene3D" id="3.10.660.10">
    <property type="entry name" value="DPH Zinc finger"/>
    <property type="match status" value="1"/>
</dbReference>
<dbReference type="OrthoDB" id="66964at2759"/>
<evidence type="ECO:0000256" key="7">
    <source>
        <dbReference type="ARBA" id="ARBA00048125"/>
    </source>
</evidence>
<evidence type="ECO:0000313" key="10">
    <source>
        <dbReference type="Proteomes" id="UP000761534"/>
    </source>
</evidence>
<dbReference type="GO" id="GO:0017183">
    <property type="term" value="P:protein histidyl modification to diphthamide"/>
    <property type="evidence" value="ECO:0007669"/>
    <property type="project" value="UniProtKB-UniPathway"/>
</dbReference>
<dbReference type="InterPro" id="IPR036671">
    <property type="entry name" value="DPH_MB_sf"/>
</dbReference>
<evidence type="ECO:0000259" key="8">
    <source>
        <dbReference type="PROSITE" id="PS51074"/>
    </source>
</evidence>
<sequence>MSWYDQVEIEDMTYDPQTMLFHYPCPCGDRFEVCIDDLLDGSTETATCPSCSLTIQVIFEPSDLEQYTTSPGAQPQEITV</sequence>
<evidence type="ECO:0000256" key="1">
    <source>
        <dbReference type="ARBA" id="ARBA00005156"/>
    </source>
</evidence>
<keyword evidence="10" id="KW-1185">Reference proteome</keyword>
<comment type="catalytic activity">
    <reaction evidence="5">
        <text>[3Fe-4S](1+)-[protein] + Fe(2+)-[Dph3] = [3Fe-4S](0)-[protein] + Fe(3+)-[Dph3]</text>
        <dbReference type="Rhea" id="RHEA:71235"/>
        <dbReference type="Rhea" id="RHEA-COMP:17996"/>
        <dbReference type="Rhea" id="RHEA-COMP:17997"/>
        <dbReference type="Rhea" id="RHEA-COMP:18002"/>
        <dbReference type="Rhea" id="RHEA-COMP:18003"/>
        <dbReference type="ChEBI" id="CHEBI:29033"/>
        <dbReference type="ChEBI" id="CHEBI:29034"/>
        <dbReference type="ChEBI" id="CHEBI:33751"/>
        <dbReference type="ChEBI" id="CHEBI:47402"/>
        <dbReference type="ChEBI" id="CHEBI:83228"/>
    </reaction>
</comment>
<evidence type="ECO:0000256" key="6">
    <source>
        <dbReference type="ARBA" id="ARBA00041070"/>
    </source>
</evidence>
<evidence type="ECO:0000313" key="9">
    <source>
        <dbReference type="EMBL" id="KAA8917794.1"/>
    </source>
</evidence>
<dbReference type="UniPathway" id="UPA00559"/>